<reference evidence="2 3" key="1">
    <citation type="submission" date="2019-01" db="EMBL/GenBank/DDBJ databases">
        <title>Sequencing of cultivated peanut Arachis hypogaea provides insights into genome evolution and oil improvement.</title>
        <authorList>
            <person name="Chen X."/>
        </authorList>
    </citation>
    <scope>NUCLEOTIDE SEQUENCE [LARGE SCALE GENOMIC DNA]</scope>
    <source>
        <strain evidence="3">cv. Fuhuasheng</strain>
        <tissue evidence="2">Leaves</tissue>
    </source>
</reference>
<dbReference type="AlphaFoldDB" id="A0A445D2C0"/>
<dbReference type="PANTHER" id="PTHR46932">
    <property type="entry name" value="HEAVY METAL-ASSOCIATED ISOPRENYLATED PLANT PROTEIN 47"/>
    <property type="match status" value="1"/>
</dbReference>
<proteinExistence type="predicted"/>
<feature type="compositionally biased region" description="Basic and acidic residues" evidence="1">
    <location>
        <begin position="79"/>
        <end position="88"/>
    </location>
</feature>
<dbReference type="EMBL" id="SDMP01000005">
    <property type="protein sequence ID" value="RYR57194.1"/>
    <property type="molecule type" value="Genomic_DNA"/>
</dbReference>
<dbReference type="PANTHER" id="PTHR46932:SF18">
    <property type="entry name" value="HMA DOMAIN-CONTAINING PROTEIN"/>
    <property type="match status" value="1"/>
</dbReference>
<evidence type="ECO:0000313" key="2">
    <source>
        <dbReference type="EMBL" id="RYR57194.1"/>
    </source>
</evidence>
<accession>A0A445D2C0</accession>
<name>A0A445D2C0_ARAHY</name>
<sequence>MQQKIVIEVTMENEKWRSKALKIASEEKGVTSVSVNGDNKLEVIGDNVNTVCLAKQLSKLFCPVTILSVEVLKPIKEKEKEKAKEKEVAPPPENPPRGDDDGCGSGGGDGNIPFIPGRYYPPCDRMVVVVCDSYNDCYEPGCTIF</sequence>
<evidence type="ECO:0000256" key="1">
    <source>
        <dbReference type="SAM" id="MobiDB-lite"/>
    </source>
</evidence>
<comment type="caution">
    <text evidence="2">The sequence shown here is derived from an EMBL/GenBank/DDBJ whole genome shotgun (WGS) entry which is preliminary data.</text>
</comment>
<dbReference type="InterPro" id="IPR042885">
    <property type="entry name" value="HIPP47/16"/>
</dbReference>
<feature type="region of interest" description="Disordered" evidence="1">
    <location>
        <begin position="79"/>
        <end position="110"/>
    </location>
</feature>
<dbReference type="OrthoDB" id="692882at2759"/>
<evidence type="ECO:0000313" key="3">
    <source>
        <dbReference type="Proteomes" id="UP000289738"/>
    </source>
</evidence>
<gene>
    <name evidence="2" type="ORF">Ahy_A05g022931</name>
</gene>
<protein>
    <recommendedName>
        <fullName evidence="4">HMA domain-containing protein</fullName>
    </recommendedName>
</protein>
<keyword evidence="3" id="KW-1185">Reference proteome</keyword>
<dbReference type="Proteomes" id="UP000289738">
    <property type="component" value="Chromosome A05"/>
</dbReference>
<organism evidence="2 3">
    <name type="scientific">Arachis hypogaea</name>
    <name type="common">Peanut</name>
    <dbReference type="NCBI Taxonomy" id="3818"/>
    <lineage>
        <taxon>Eukaryota</taxon>
        <taxon>Viridiplantae</taxon>
        <taxon>Streptophyta</taxon>
        <taxon>Embryophyta</taxon>
        <taxon>Tracheophyta</taxon>
        <taxon>Spermatophyta</taxon>
        <taxon>Magnoliopsida</taxon>
        <taxon>eudicotyledons</taxon>
        <taxon>Gunneridae</taxon>
        <taxon>Pentapetalae</taxon>
        <taxon>rosids</taxon>
        <taxon>fabids</taxon>
        <taxon>Fabales</taxon>
        <taxon>Fabaceae</taxon>
        <taxon>Papilionoideae</taxon>
        <taxon>50 kb inversion clade</taxon>
        <taxon>dalbergioids sensu lato</taxon>
        <taxon>Dalbergieae</taxon>
        <taxon>Pterocarpus clade</taxon>
        <taxon>Arachis</taxon>
    </lineage>
</organism>
<evidence type="ECO:0008006" key="4">
    <source>
        <dbReference type="Google" id="ProtNLM"/>
    </source>
</evidence>
<dbReference type="Gene3D" id="3.30.70.100">
    <property type="match status" value="1"/>
</dbReference>
<dbReference type="STRING" id="3818.A0A445D2C0"/>